<dbReference type="RefSeq" id="XP_002139077.1">
    <property type="nucleotide sequence ID" value="XM_002139041.1"/>
</dbReference>
<keyword evidence="2" id="KW-0802">TPR repeat</keyword>
<dbReference type="AlphaFoldDB" id="B6A937"/>
<keyword evidence="1" id="KW-0677">Repeat</keyword>
<dbReference type="VEuPathDB" id="CryptoDB:CMU_037930"/>
<sequence>MTNLDQSQLSYTTEINSDDDIPQELKGDISVISLNGVLKEIITCGEGFEKPGIGDEIIISWYWESNIEQNNYSTLTGEPLYMILGDTNLKECLSTSHYNIPWGIELAIRVMSKGEISRVYISSNSIYKYPREQGKSLLDSSIISGTLKHFNSRSKRLIEYYMENKRNFITAIVQIMDFCHISMINVNTHKKIWVNGKGWKLPGRKDILHISVLPFEELKSSNYCGYKVGIEQLEIGLWNDIVIDLNKYFGINIRNITITIEDIINIEENKEISKILGYFEGININDFIEALISMKIEEISELRFFKNKNKTIHLIIKLRYFTRNIDISFNPPILNYKFDEKIQLMYTEIYRENFDTNTNTNNIKDNLYTKSPEINHTTRIILNMRELRLINNHLPKNNLSESIPLPISCVNVVDERLIDTDIKSTEFIMTPGLFTTPLWLEALINAMPLNQIVNVRIPISYILFIPPKNIIIDSDEEILNDIYPFIILNKPNNEPTYIRIFWDFNLLLNSLENLGVTTTEIINSDMNHLFIEMKLMIKCVFKHLKDYVAYKDKTKIFLMDYYKKVGNVFYNYQDPIFISENWYKAAVKSYRTALEIARLFFPLLPNNKSKLPESSIENNLNNEETIKSPNNSILLKYKEAEVNNEIDQEILKSKIIFIAINLMQTYIKLHQYRCCMEIYDNFIKPLNSYNLKGIYRAANAAILADDYNYAEVILNNTQKFWKITENCFDFEERNSINKLWLKVEKYKNEIKESQKSLFGGILLRN</sequence>
<dbReference type="PANTHER" id="PTHR46674:SF1">
    <property type="entry name" value="INACTIVE PEPTIDYL-PROLYL CIS-TRANS ISOMERASE FKBP6"/>
    <property type="match status" value="1"/>
</dbReference>
<evidence type="ECO:0000313" key="3">
    <source>
        <dbReference type="EMBL" id="EEA04728.1"/>
    </source>
</evidence>
<dbReference type="Proteomes" id="UP000001460">
    <property type="component" value="Unassembled WGS sequence"/>
</dbReference>
<reference evidence="3" key="1">
    <citation type="submission" date="2008-06" db="EMBL/GenBank/DDBJ databases">
        <authorList>
            <person name="Lorenzi H."/>
            <person name="Inman J."/>
            <person name="Miller J."/>
            <person name="Schobel S."/>
            <person name="Amedeo P."/>
            <person name="Caler E.V."/>
            <person name="da Silva J."/>
        </authorList>
    </citation>
    <scope>NUCLEOTIDE SEQUENCE [LARGE SCALE GENOMIC DNA]</scope>
    <source>
        <strain evidence="3">RN66</strain>
    </source>
</reference>
<proteinExistence type="predicted"/>
<evidence type="ECO:0000256" key="2">
    <source>
        <dbReference type="ARBA" id="ARBA00022803"/>
    </source>
</evidence>
<dbReference type="GeneID" id="6994294"/>
<dbReference type="InterPro" id="IPR042282">
    <property type="entry name" value="FKBP6/shu"/>
</dbReference>
<evidence type="ECO:0000313" key="4">
    <source>
        <dbReference type="Proteomes" id="UP000001460"/>
    </source>
</evidence>
<name>B6A937_CRYMR</name>
<keyword evidence="4" id="KW-1185">Reference proteome</keyword>
<evidence type="ECO:0000256" key="1">
    <source>
        <dbReference type="ARBA" id="ARBA00022737"/>
    </source>
</evidence>
<gene>
    <name evidence="3" type="ORF">CMU_037930</name>
</gene>
<dbReference type="InterPro" id="IPR011990">
    <property type="entry name" value="TPR-like_helical_dom_sf"/>
</dbReference>
<dbReference type="Gene3D" id="1.25.40.10">
    <property type="entry name" value="Tetratricopeptide repeat domain"/>
    <property type="match status" value="1"/>
</dbReference>
<dbReference type="SUPFAM" id="SSF54534">
    <property type="entry name" value="FKBP-like"/>
    <property type="match status" value="1"/>
</dbReference>
<dbReference type="PANTHER" id="PTHR46674">
    <property type="entry name" value="INACTIVE PEPTIDYL-PROLYL CIS-TRANS ISOMERASE FKBP6"/>
    <property type="match status" value="1"/>
</dbReference>
<dbReference type="OrthoDB" id="433738at2759"/>
<dbReference type="EMBL" id="DS989726">
    <property type="protein sequence ID" value="EEA04728.1"/>
    <property type="molecule type" value="Genomic_DNA"/>
</dbReference>
<organism evidence="3 4">
    <name type="scientific">Cryptosporidium muris (strain RN66)</name>
    <dbReference type="NCBI Taxonomy" id="441375"/>
    <lineage>
        <taxon>Eukaryota</taxon>
        <taxon>Sar</taxon>
        <taxon>Alveolata</taxon>
        <taxon>Apicomplexa</taxon>
        <taxon>Conoidasida</taxon>
        <taxon>Coccidia</taxon>
        <taxon>Eucoccidiorida</taxon>
        <taxon>Eimeriorina</taxon>
        <taxon>Cryptosporidiidae</taxon>
        <taxon>Cryptosporidium</taxon>
    </lineage>
</organism>
<dbReference type="OMA" id="CHISMIN"/>
<accession>B6A937</accession>
<protein>
    <submittedName>
        <fullName evidence="3">Uncharacterized protein</fullName>
    </submittedName>
</protein>